<organism evidence="4">
    <name type="scientific">Thermosporothrix sp. COM3</name>
    <dbReference type="NCBI Taxonomy" id="2490863"/>
    <lineage>
        <taxon>Bacteria</taxon>
        <taxon>Bacillati</taxon>
        <taxon>Chloroflexota</taxon>
        <taxon>Ktedonobacteria</taxon>
        <taxon>Ktedonobacterales</taxon>
        <taxon>Thermosporotrichaceae</taxon>
        <taxon>Thermosporothrix</taxon>
    </lineage>
</organism>
<gene>
    <name evidence="4" type="ORF">KTC_42750</name>
</gene>
<dbReference type="EMBL" id="AP019376">
    <property type="protein sequence ID" value="BBH89524.1"/>
    <property type="molecule type" value="Genomic_DNA"/>
</dbReference>
<dbReference type="Pfam" id="PF01408">
    <property type="entry name" value="GFO_IDH_MocA"/>
    <property type="match status" value="1"/>
</dbReference>
<reference evidence="4" key="1">
    <citation type="submission" date="2018-12" db="EMBL/GenBank/DDBJ databases">
        <title>Novel natural products biosynthetic potential of the class Ktedonobacteria.</title>
        <authorList>
            <person name="Zheng Y."/>
            <person name="Saitou A."/>
            <person name="Wang C.M."/>
            <person name="Toyoda A."/>
            <person name="Minakuchi Y."/>
            <person name="Sekiguchi Y."/>
            <person name="Ueda K."/>
            <person name="Takano H."/>
            <person name="Sakai Y."/>
            <person name="Yokota A."/>
            <person name="Yabe S."/>
        </authorList>
    </citation>
    <scope>NUCLEOTIDE SEQUENCE</scope>
    <source>
        <strain evidence="4">COM3</strain>
    </source>
</reference>
<feature type="domain" description="Gfo/Idh/MocA-like oxidoreductase N-terminal" evidence="2">
    <location>
        <begin position="7"/>
        <end position="126"/>
    </location>
</feature>
<dbReference type="InterPro" id="IPR036291">
    <property type="entry name" value="NAD(P)-bd_dom_sf"/>
</dbReference>
<keyword evidence="1" id="KW-0560">Oxidoreductase</keyword>
<evidence type="ECO:0000259" key="2">
    <source>
        <dbReference type="Pfam" id="PF01408"/>
    </source>
</evidence>
<dbReference type="InterPro" id="IPR000683">
    <property type="entry name" value="Gfo/Idh/MocA-like_OxRdtase_N"/>
</dbReference>
<dbReference type="Gene3D" id="3.40.50.720">
    <property type="entry name" value="NAD(P)-binding Rossmann-like Domain"/>
    <property type="match status" value="1"/>
</dbReference>
<proteinExistence type="predicted"/>
<dbReference type="SUPFAM" id="SSF51735">
    <property type="entry name" value="NAD(P)-binding Rossmann-fold domains"/>
    <property type="match status" value="1"/>
</dbReference>
<dbReference type="GO" id="GO:0016491">
    <property type="term" value="F:oxidoreductase activity"/>
    <property type="evidence" value="ECO:0007669"/>
    <property type="project" value="UniProtKB-KW"/>
</dbReference>
<dbReference type="Gene3D" id="3.30.360.10">
    <property type="entry name" value="Dihydrodipicolinate Reductase, domain 2"/>
    <property type="match status" value="1"/>
</dbReference>
<dbReference type="InterPro" id="IPR050463">
    <property type="entry name" value="Gfo/Idh/MocA_oxidrdct_glycsds"/>
</dbReference>
<dbReference type="SUPFAM" id="SSF55347">
    <property type="entry name" value="Glyceraldehyde-3-phosphate dehydrogenase-like, C-terminal domain"/>
    <property type="match status" value="1"/>
</dbReference>
<feature type="domain" description="GFO/IDH/MocA-like oxidoreductase" evidence="3">
    <location>
        <begin position="141"/>
        <end position="277"/>
    </location>
</feature>
<dbReference type="AlphaFoldDB" id="A0A455SWM1"/>
<dbReference type="GO" id="GO:0000166">
    <property type="term" value="F:nucleotide binding"/>
    <property type="evidence" value="ECO:0007669"/>
    <property type="project" value="InterPro"/>
</dbReference>
<name>A0A455SWM1_9CHLR</name>
<dbReference type="InterPro" id="IPR055170">
    <property type="entry name" value="GFO_IDH_MocA-like_dom"/>
</dbReference>
<evidence type="ECO:0000313" key="4">
    <source>
        <dbReference type="EMBL" id="BBH89524.1"/>
    </source>
</evidence>
<dbReference type="PANTHER" id="PTHR43818:SF11">
    <property type="entry name" value="BCDNA.GH03377"/>
    <property type="match status" value="1"/>
</dbReference>
<accession>A0A455SWM1</accession>
<dbReference type="PANTHER" id="PTHR43818">
    <property type="entry name" value="BCDNA.GH03377"/>
    <property type="match status" value="1"/>
</dbReference>
<sequence>MPEYDRFRIGLIGYGIGKLHTAAIRSAGLYYPELPPVDLVAVATTSEKSGKAAVEQYGFQRYTTDYRELLNSDDINAVIIAPPHHLHREMLLAALQTDKAIYADKPLANNLAEAREIVAEARKRNRNGQICFNLRHSPAMAYAKKVIEAGRIGDIYAFRAVYYRPSYIDPEKPLRWKGSMKTSGGGVSNDLVPHIADLVLWLIGKPARLTAQARTFIKERPVAKGSAERTPIDTDDHIIIQAELPDGGIGTIESGRLITGSINDISIEIYGSEGSLRWSVTNPNYLYLAEKRMPSDERGWLAIPTFQNYPGAIVPGADIPVGEMRFYIDSMAQFIRKTVNHEPYDPDFVQGFHVQSVIEAALKAAQTGTRVEVENE</sequence>
<protein>
    <submittedName>
        <fullName evidence="4">Oxidoreductase</fullName>
    </submittedName>
</protein>
<evidence type="ECO:0000259" key="3">
    <source>
        <dbReference type="Pfam" id="PF22725"/>
    </source>
</evidence>
<evidence type="ECO:0000256" key="1">
    <source>
        <dbReference type="ARBA" id="ARBA00023002"/>
    </source>
</evidence>
<dbReference type="Pfam" id="PF22725">
    <property type="entry name" value="GFO_IDH_MocA_C3"/>
    <property type="match status" value="1"/>
</dbReference>